<dbReference type="GO" id="GO:0006538">
    <property type="term" value="P:L-glutamate catabolic process"/>
    <property type="evidence" value="ECO:0007669"/>
    <property type="project" value="TreeGrafter"/>
</dbReference>
<dbReference type="AlphaFoldDB" id="A0A1I4W5N2"/>
<dbReference type="InterPro" id="IPR033922">
    <property type="entry name" value="NAD_bind_Glu_DH"/>
</dbReference>
<feature type="binding site" evidence="7">
    <location>
        <position position="149"/>
    </location>
    <ligand>
        <name>NAD(+)</name>
        <dbReference type="ChEBI" id="CHEBI:57540"/>
    </ligand>
</feature>
<dbReference type="Gene3D" id="3.40.50.720">
    <property type="entry name" value="NAD(P)-binding Rossmann-like Domain"/>
    <property type="match status" value="1"/>
</dbReference>
<evidence type="ECO:0000259" key="10">
    <source>
        <dbReference type="SMART" id="SM00839"/>
    </source>
</evidence>
<evidence type="ECO:0000256" key="2">
    <source>
        <dbReference type="ARBA" id="ARBA00006382"/>
    </source>
</evidence>
<evidence type="ECO:0000313" key="12">
    <source>
        <dbReference type="Proteomes" id="UP000199339"/>
    </source>
</evidence>
<dbReference type="InterPro" id="IPR036291">
    <property type="entry name" value="NAD(P)-bd_dom_sf"/>
</dbReference>
<dbReference type="InterPro" id="IPR006096">
    <property type="entry name" value="Glu/Leu/Phe/Val/Trp_DH_C"/>
</dbReference>
<dbReference type="SUPFAM" id="SSF51735">
    <property type="entry name" value="NAD(P)-binding Rossmann-fold domains"/>
    <property type="match status" value="1"/>
</dbReference>
<feature type="binding site" evidence="7">
    <location>
        <position position="65"/>
    </location>
    <ligand>
        <name>substrate</name>
    </ligand>
</feature>
<evidence type="ECO:0000256" key="3">
    <source>
        <dbReference type="ARBA" id="ARBA00023002"/>
    </source>
</evidence>
<dbReference type="InterPro" id="IPR006095">
    <property type="entry name" value="Glu/Leu/Phe/Val/Trp_DH"/>
</dbReference>
<evidence type="ECO:0000256" key="7">
    <source>
        <dbReference type="PIRSR" id="PIRSR000185-2"/>
    </source>
</evidence>
<dbReference type="Proteomes" id="UP000199339">
    <property type="component" value="Unassembled WGS sequence"/>
</dbReference>
<dbReference type="EMBL" id="FOUR01000004">
    <property type="protein sequence ID" value="SFN08752.1"/>
    <property type="molecule type" value="Genomic_DNA"/>
</dbReference>
<comment type="similarity">
    <text evidence="2 5 9">Belongs to the Glu/Leu/Phe/Val dehydrogenases family.</text>
</comment>
<comment type="function">
    <text evidence="1">Catalyzes the reversible oxidative deamination of glutamate to alpha-ketoglutarate and ammonia.</text>
</comment>
<dbReference type="SMART" id="SM00839">
    <property type="entry name" value="ELFV_dehydrog"/>
    <property type="match status" value="1"/>
</dbReference>
<dbReference type="PIRSF" id="PIRSF000185">
    <property type="entry name" value="Glu_DH"/>
    <property type="match status" value="1"/>
</dbReference>
<dbReference type="OrthoDB" id="9803297at2"/>
<keyword evidence="7" id="KW-0520">NAD</keyword>
<feature type="domain" description="Glutamate/phenylalanine/leucine/valine/L-tryptophan dehydrogenase C-terminal" evidence="10">
    <location>
        <begin position="140"/>
        <end position="366"/>
    </location>
</feature>
<dbReference type="Gene3D" id="3.40.50.10860">
    <property type="entry name" value="Leucine Dehydrogenase, chain A, domain 1"/>
    <property type="match status" value="1"/>
</dbReference>
<dbReference type="PROSITE" id="PS00074">
    <property type="entry name" value="GLFV_DEHYDROGENASE"/>
    <property type="match status" value="1"/>
</dbReference>
<evidence type="ECO:0000256" key="9">
    <source>
        <dbReference type="RuleBase" id="RU004417"/>
    </source>
</evidence>
<sequence length="371" mass="39020">MTTVFDLADDLGPAKVIHVHVPKVGLKGILVVDNVAAGPSIGGVRMAPDVSLTECARLARAMTLKNAMAGLPHGGGKSVIFADPKMPASEKEQLIRAFATAIGSETQYIAGPDMGTNEQCMAWVHDEIGRSVGLPRELGGIPLDQLGATGWGLAHAVKAALPFCDLDLKGARVAVQGFGSVGYHAARFLAAEGAVIVAASDSRGTIYRPEGLDPDALFRLKAEGKSVGECRDGQASGPEEIIDVECDIWIPAARPDVVTEQNADRLQTRLVAEGANIPLTSGAEELLHQRGVLVLPDFVANAGGVICAAMEYHGATQTAAFDAIAEKLTHNTTQVLQAATEDRVLPRTAAVKIAKERVRKAMATRRWGGMV</sequence>
<dbReference type="PANTHER" id="PTHR11606:SF13">
    <property type="entry name" value="GLUTAMATE DEHYDROGENASE 1, MITOCHONDRIAL"/>
    <property type="match status" value="1"/>
</dbReference>
<dbReference type="PANTHER" id="PTHR11606">
    <property type="entry name" value="GLUTAMATE DEHYDROGENASE"/>
    <property type="match status" value="1"/>
</dbReference>
<feature type="site" description="Important for catalysis" evidence="8">
    <location>
        <position position="113"/>
    </location>
</feature>
<keyword evidence="3 5" id="KW-0560">Oxidoreductase</keyword>
<dbReference type="GO" id="GO:0004354">
    <property type="term" value="F:glutamate dehydrogenase (NADP+) activity"/>
    <property type="evidence" value="ECO:0007669"/>
    <property type="project" value="UniProtKB-EC"/>
</dbReference>
<reference evidence="12" key="1">
    <citation type="submission" date="2016-10" db="EMBL/GenBank/DDBJ databases">
        <authorList>
            <person name="Varghese N."/>
            <person name="Submissions S."/>
        </authorList>
    </citation>
    <scope>NUCLEOTIDE SEQUENCE [LARGE SCALE GENOMIC DNA]</scope>
    <source>
        <strain evidence="12">CGMCC 1.6775</strain>
    </source>
</reference>
<evidence type="ECO:0000256" key="6">
    <source>
        <dbReference type="PIRSR" id="PIRSR000185-1"/>
    </source>
</evidence>
<dbReference type="GO" id="GO:0004352">
    <property type="term" value="F:glutamate dehydrogenase (NAD+) activity"/>
    <property type="evidence" value="ECO:0007669"/>
    <property type="project" value="TreeGrafter"/>
</dbReference>
<evidence type="ECO:0000256" key="4">
    <source>
        <dbReference type="ARBA" id="ARBA00048584"/>
    </source>
</evidence>
<dbReference type="InterPro" id="IPR046346">
    <property type="entry name" value="Aminoacid_DH-like_N_sf"/>
</dbReference>
<dbReference type="InterPro" id="IPR033524">
    <property type="entry name" value="Glu/Leu/Phe/Val_DH_AS"/>
</dbReference>
<dbReference type="Pfam" id="PF02812">
    <property type="entry name" value="ELFV_dehydrog_N"/>
    <property type="match status" value="1"/>
</dbReference>
<dbReference type="SUPFAM" id="SSF53223">
    <property type="entry name" value="Aminoacid dehydrogenase-like, N-terminal domain"/>
    <property type="match status" value="1"/>
</dbReference>
<dbReference type="PRINTS" id="PR00082">
    <property type="entry name" value="GLFDHDRGNASE"/>
</dbReference>
<keyword evidence="7" id="KW-0547">Nucleotide-binding</keyword>
<dbReference type="InterPro" id="IPR014362">
    <property type="entry name" value="Glu_DH"/>
</dbReference>
<dbReference type="GO" id="GO:0000166">
    <property type="term" value="F:nucleotide binding"/>
    <property type="evidence" value="ECO:0007669"/>
    <property type="project" value="UniProtKB-KW"/>
</dbReference>
<accession>A0A1I4W5N2</accession>
<comment type="catalytic activity">
    <reaction evidence="4">
        <text>L-glutamate + NADP(+) + H2O = 2-oxoglutarate + NH4(+) + NADPH + H(+)</text>
        <dbReference type="Rhea" id="RHEA:11612"/>
        <dbReference type="ChEBI" id="CHEBI:15377"/>
        <dbReference type="ChEBI" id="CHEBI:15378"/>
        <dbReference type="ChEBI" id="CHEBI:16810"/>
        <dbReference type="ChEBI" id="CHEBI:28938"/>
        <dbReference type="ChEBI" id="CHEBI:29985"/>
        <dbReference type="ChEBI" id="CHEBI:57783"/>
        <dbReference type="ChEBI" id="CHEBI:58349"/>
        <dbReference type="EC" id="1.4.1.4"/>
    </reaction>
</comment>
<keyword evidence="12" id="KW-1185">Reference proteome</keyword>
<evidence type="ECO:0000256" key="1">
    <source>
        <dbReference type="ARBA" id="ARBA00003868"/>
    </source>
</evidence>
<organism evidence="11 12">
    <name type="scientific">Marinobacter pelagius</name>
    <dbReference type="NCBI Taxonomy" id="379482"/>
    <lineage>
        <taxon>Bacteria</taxon>
        <taxon>Pseudomonadati</taxon>
        <taxon>Pseudomonadota</taxon>
        <taxon>Gammaproteobacteria</taxon>
        <taxon>Pseudomonadales</taxon>
        <taxon>Marinobacteraceae</taxon>
        <taxon>Marinobacter</taxon>
    </lineage>
</organism>
<gene>
    <name evidence="11" type="ORF">SAMN04487961_2105</name>
</gene>
<proteinExistence type="inferred from homology"/>
<dbReference type="Pfam" id="PF00208">
    <property type="entry name" value="ELFV_dehydrog"/>
    <property type="match status" value="1"/>
</dbReference>
<dbReference type="RefSeq" id="WP_092002816.1">
    <property type="nucleotide sequence ID" value="NZ_FOUR01000004.1"/>
</dbReference>
<protein>
    <recommendedName>
        <fullName evidence="5">Glutamate dehydrogenase</fullName>
    </recommendedName>
</protein>
<feature type="active site" description="Proton donor" evidence="6">
    <location>
        <position position="77"/>
    </location>
</feature>
<name>A0A1I4W5N2_9GAMM</name>
<dbReference type="CDD" id="cd01076">
    <property type="entry name" value="NAD_bind_1_Glu_DH"/>
    <property type="match status" value="1"/>
</dbReference>
<evidence type="ECO:0000256" key="5">
    <source>
        <dbReference type="PIRNR" id="PIRNR000185"/>
    </source>
</evidence>
<evidence type="ECO:0000313" key="11">
    <source>
        <dbReference type="EMBL" id="SFN08752.1"/>
    </source>
</evidence>
<dbReference type="InterPro" id="IPR006097">
    <property type="entry name" value="Glu/Leu/Phe/Val/Trp_DH_dimer"/>
</dbReference>
<evidence type="ECO:0000256" key="8">
    <source>
        <dbReference type="PIRSR" id="PIRSR000185-3"/>
    </source>
</evidence>